<feature type="compositionally biased region" description="Polar residues" evidence="1">
    <location>
        <begin position="92"/>
        <end position="103"/>
    </location>
</feature>
<dbReference type="OrthoDB" id="2687677at2759"/>
<evidence type="ECO:0000313" key="3">
    <source>
        <dbReference type="Proteomes" id="UP000054217"/>
    </source>
</evidence>
<protein>
    <submittedName>
        <fullName evidence="2">Uncharacterized protein</fullName>
    </submittedName>
</protein>
<feature type="region of interest" description="Disordered" evidence="1">
    <location>
        <begin position="317"/>
        <end position="353"/>
    </location>
</feature>
<organism evidence="2 3">
    <name type="scientific">Pisolithus tinctorius Marx 270</name>
    <dbReference type="NCBI Taxonomy" id="870435"/>
    <lineage>
        <taxon>Eukaryota</taxon>
        <taxon>Fungi</taxon>
        <taxon>Dikarya</taxon>
        <taxon>Basidiomycota</taxon>
        <taxon>Agaricomycotina</taxon>
        <taxon>Agaricomycetes</taxon>
        <taxon>Agaricomycetidae</taxon>
        <taxon>Boletales</taxon>
        <taxon>Sclerodermatineae</taxon>
        <taxon>Pisolithaceae</taxon>
        <taxon>Pisolithus</taxon>
    </lineage>
</organism>
<dbReference type="AlphaFoldDB" id="A0A0C3IXD8"/>
<reference evidence="2 3" key="1">
    <citation type="submission" date="2014-04" db="EMBL/GenBank/DDBJ databases">
        <authorList>
            <consortium name="DOE Joint Genome Institute"/>
            <person name="Kuo A."/>
            <person name="Kohler A."/>
            <person name="Costa M.D."/>
            <person name="Nagy L.G."/>
            <person name="Floudas D."/>
            <person name="Copeland A."/>
            <person name="Barry K.W."/>
            <person name="Cichocki N."/>
            <person name="Veneault-Fourrey C."/>
            <person name="LaButti K."/>
            <person name="Lindquist E.A."/>
            <person name="Lipzen A."/>
            <person name="Lundell T."/>
            <person name="Morin E."/>
            <person name="Murat C."/>
            <person name="Sun H."/>
            <person name="Tunlid A."/>
            <person name="Henrissat B."/>
            <person name="Grigoriev I.V."/>
            <person name="Hibbett D.S."/>
            <person name="Martin F."/>
            <person name="Nordberg H.P."/>
            <person name="Cantor M.N."/>
            <person name="Hua S.X."/>
        </authorList>
    </citation>
    <scope>NUCLEOTIDE SEQUENCE [LARGE SCALE GENOMIC DNA]</scope>
    <source>
        <strain evidence="2 3">Marx 270</strain>
    </source>
</reference>
<dbReference type="HOGENOM" id="CLU_785548_0_0_1"/>
<sequence>MGLEEHFASYVWTPISRTLDSELPRYEPVLVSVARECRNFAKSFKLRPTCTSAIAHQSQPQIEEVLPLMIQAEPPTTPVSMRSSFRKPLGSSPCSTQPSSPLSCSAYPAPLSSQLSSPPPSSVAPSSPGGPEDTPNATMAPERTTGRGPQTARIARIKFSPYPKPDIGEALELRFARKSLRGGAGVIHPNNARDGKFLFRNGIKDLPDVAIKEAVLMKHAGRETRRYQALSSAWELREAEHYSNFMKYIYQADRKKYGEYLGDGQGDVDLDHVAEIDDAENFLAFGHEAYNEDIMTFQTTNTQLDQLEEEVQCHVHNSSSKFDGSSDCDAGDRYAESGVNDSKDGLMGPVDST</sequence>
<feature type="region of interest" description="Disordered" evidence="1">
    <location>
        <begin position="74"/>
        <end position="155"/>
    </location>
</feature>
<name>A0A0C3IXD8_PISTI</name>
<reference evidence="3" key="2">
    <citation type="submission" date="2015-01" db="EMBL/GenBank/DDBJ databases">
        <title>Evolutionary Origins and Diversification of the Mycorrhizal Mutualists.</title>
        <authorList>
            <consortium name="DOE Joint Genome Institute"/>
            <consortium name="Mycorrhizal Genomics Consortium"/>
            <person name="Kohler A."/>
            <person name="Kuo A."/>
            <person name="Nagy L.G."/>
            <person name="Floudas D."/>
            <person name="Copeland A."/>
            <person name="Barry K.W."/>
            <person name="Cichocki N."/>
            <person name="Veneault-Fourrey C."/>
            <person name="LaButti K."/>
            <person name="Lindquist E.A."/>
            <person name="Lipzen A."/>
            <person name="Lundell T."/>
            <person name="Morin E."/>
            <person name="Murat C."/>
            <person name="Riley R."/>
            <person name="Ohm R."/>
            <person name="Sun H."/>
            <person name="Tunlid A."/>
            <person name="Henrissat B."/>
            <person name="Grigoriev I.V."/>
            <person name="Hibbett D.S."/>
            <person name="Martin F."/>
        </authorList>
    </citation>
    <scope>NUCLEOTIDE SEQUENCE [LARGE SCALE GENOMIC DNA]</scope>
    <source>
        <strain evidence="3">Marx 270</strain>
    </source>
</reference>
<keyword evidence="3" id="KW-1185">Reference proteome</keyword>
<proteinExistence type="predicted"/>
<dbReference type="Proteomes" id="UP000054217">
    <property type="component" value="Unassembled WGS sequence"/>
</dbReference>
<dbReference type="InParanoid" id="A0A0C3IXD8"/>
<dbReference type="EMBL" id="KN831987">
    <property type="protein sequence ID" value="KIO01508.1"/>
    <property type="molecule type" value="Genomic_DNA"/>
</dbReference>
<evidence type="ECO:0000256" key="1">
    <source>
        <dbReference type="SAM" id="MobiDB-lite"/>
    </source>
</evidence>
<accession>A0A0C3IXD8</accession>
<gene>
    <name evidence="2" type="ORF">M404DRAFT_28549</name>
</gene>
<evidence type="ECO:0000313" key="2">
    <source>
        <dbReference type="EMBL" id="KIO01508.1"/>
    </source>
</evidence>